<evidence type="ECO:0000256" key="4">
    <source>
        <dbReference type="ARBA" id="ARBA00022737"/>
    </source>
</evidence>
<proteinExistence type="predicted"/>
<dbReference type="InterPro" id="IPR036383">
    <property type="entry name" value="TSP1_rpt_sf"/>
</dbReference>
<accession>A0AAD7T0W7</accession>
<dbReference type="SMART" id="SM00209">
    <property type="entry name" value="TSP1"/>
    <property type="match status" value="6"/>
</dbReference>
<keyword evidence="4" id="KW-0677">Repeat</keyword>
<keyword evidence="3 6" id="KW-0732">Signal</keyword>
<evidence type="ECO:0000256" key="5">
    <source>
        <dbReference type="ARBA" id="ARBA00023157"/>
    </source>
</evidence>
<reference evidence="7" key="1">
    <citation type="journal article" date="2023" name="Science">
        <title>Genome structures resolve the early diversification of teleost fishes.</title>
        <authorList>
            <person name="Parey E."/>
            <person name="Louis A."/>
            <person name="Montfort J."/>
            <person name="Bouchez O."/>
            <person name="Roques C."/>
            <person name="Iampietro C."/>
            <person name="Lluch J."/>
            <person name="Castinel A."/>
            <person name="Donnadieu C."/>
            <person name="Desvignes T."/>
            <person name="Floi Bucao C."/>
            <person name="Jouanno E."/>
            <person name="Wen M."/>
            <person name="Mejri S."/>
            <person name="Dirks R."/>
            <person name="Jansen H."/>
            <person name="Henkel C."/>
            <person name="Chen W.J."/>
            <person name="Zahm M."/>
            <person name="Cabau C."/>
            <person name="Klopp C."/>
            <person name="Thompson A.W."/>
            <person name="Robinson-Rechavi M."/>
            <person name="Braasch I."/>
            <person name="Lecointre G."/>
            <person name="Bobe J."/>
            <person name="Postlethwait J.H."/>
            <person name="Berthelot C."/>
            <person name="Roest Crollius H."/>
            <person name="Guiguen Y."/>
        </authorList>
    </citation>
    <scope>NUCLEOTIDE SEQUENCE</scope>
    <source>
        <strain evidence="7">NC1722</strain>
    </source>
</reference>
<dbReference type="Proteomes" id="UP001221898">
    <property type="component" value="Unassembled WGS sequence"/>
</dbReference>
<dbReference type="PRINTS" id="PR01705">
    <property type="entry name" value="TSP1REPEAT"/>
</dbReference>
<keyword evidence="5" id="KW-1015">Disulfide bond</keyword>
<dbReference type="InterPro" id="IPR052065">
    <property type="entry name" value="Compl_asym_regulator"/>
</dbReference>
<keyword evidence="8" id="KW-1185">Reference proteome</keyword>
<dbReference type="Gene3D" id="2.20.100.10">
    <property type="entry name" value="Thrombospondin type-1 (TSP1) repeat"/>
    <property type="match status" value="6"/>
</dbReference>
<evidence type="ECO:0000313" key="8">
    <source>
        <dbReference type="Proteomes" id="UP001221898"/>
    </source>
</evidence>
<feature type="chain" id="PRO_5042275882" description="Properdin" evidence="6">
    <location>
        <begin position="19"/>
        <end position="445"/>
    </location>
</feature>
<organism evidence="7 8">
    <name type="scientific">Aldrovandia affinis</name>
    <dbReference type="NCBI Taxonomy" id="143900"/>
    <lineage>
        <taxon>Eukaryota</taxon>
        <taxon>Metazoa</taxon>
        <taxon>Chordata</taxon>
        <taxon>Craniata</taxon>
        <taxon>Vertebrata</taxon>
        <taxon>Euteleostomi</taxon>
        <taxon>Actinopterygii</taxon>
        <taxon>Neopterygii</taxon>
        <taxon>Teleostei</taxon>
        <taxon>Notacanthiformes</taxon>
        <taxon>Halosauridae</taxon>
        <taxon>Aldrovandia</taxon>
    </lineage>
</organism>
<dbReference type="InterPro" id="IPR054019">
    <property type="entry name" value="CFP_TSR_C"/>
</dbReference>
<dbReference type="FunFam" id="2.20.100.10:FF:000001">
    <property type="entry name" value="semaphorin-5A isoform X1"/>
    <property type="match status" value="2"/>
</dbReference>
<dbReference type="Pfam" id="PF22195">
    <property type="entry name" value="TSP1_CFP_C"/>
    <property type="match status" value="1"/>
</dbReference>
<dbReference type="Pfam" id="PF18487">
    <property type="entry name" value="TSR"/>
    <property type="match status" value="1"/>
</dbReference>
<dbReference type="AlphaFoldDB" id="A0AAD7T0W7"/>
<dbReference type="Pfam" id="PF00090">
    <property type="entry name" value="TSP_1"/>
    <property type="match status" value="5"/>
</dbReference>
<comment type="subcellular location">
    <subcellularLocation>
        <location evidence="1">Secreted</location>
    </subcellularLocation>
</comment>
<dbReference type="PANTHER" id="PTHR22906">
    <property type="entry name" value="PROPERDIN"/>
    <property type="match status" value="1"/>
</dbReference>
<comment type="caution">
    <text evidence="7">The sequence shown here is derived from an EMBL/GenBank/DDBJ whole genome shotgun (WGS) entry which is preliminary data.</text>
</comment>
<sequence>MLVWAFYCLLLAVRESVSELVQCYKNFDEKQGSCGHLLGEVEVNDCCRNPHYGYGGNDIVCQSCRPARWTDWTPWGPCSVSCLEGVQQRRRFYYGMGISKDTQDLVQLETKSCQESDCCPKQGGWSDWGAWQACSVSCGVGKKLRERMCSSPPPTCRGSCAGPSSESSPCDTGMVCPVHGSWSAWGPWGTCGSSCVREGSGLPVRQSTRFCTNPAPSTDPPGLFCPGLASKTEPCVGLPYCAVHGGWGLWAEYGGCSVTCGLGERVRMRSCDSPAPQHGGNYCPGDNTASLLCNTTLDCPVDGQWSEWSAWSECKRTGKDIRCSTYSAGRQTRDRSCEHRKWNGSFCIGKISETRPCSNIDRCTHIKGDWSEWSEWGLCKPSCGPGAQKTRIRTCLLDLSGYKNLHVGPNNETVHFFGKPRRTCPLPLPKPQDADCLNVPACAQP</sequence>
<dbReference type="InterPro" id="IPR000884">
    <property type="entry name" value="TSP1_rpt"/>
</dbReference>
<dbReference type="SUPFAM" id="SSF82895">
    <property type="entry name" value="TSP-1 type 1 repeat"/>
    <property type="match status" value="6"/>
</dbReference>
<dbReference type="EMBL" id="JAINUG010000020">
    <property type="protein sequence ID" value="KAJ8411993.1"/>
    <property type="molecule type" value="Genomic_DNA"/>
</dbReference>
<feature type="signal peptide" evidence="6">
    <location>
        <begin position="1"/>
        <end position="18"/>
    </location>
</feature>
<dbReference type="PROSITE" id="PS50092">
    <property type="entry name" value="TSP1"/>
    <property type="match status" value="6"/>
</dbReference>
<evidence type="ECO:0000313" key="7">
    <source>
        <dbReference type="EMBL" id="KAJ8411993.1"/>
    </source>
</evidence>
<gene>
    <name evidence="7" type="ORF">AAFF_G00142600</name>
</gene>
<evidence type="ECO:0000256" key="2">
    <source>
        <dbReference type="ARBA" id="ARBA00022525"/>
    </source>
</evidence>
<protein>
    <recommendedName>
        <fullName evidence="9">Properdin</fullName>
    </recommendedName>
</protein>
<evidence type="ECO:0000256" key="1">
    <source>
        <dbReference type="ARBA" id="ARBA00004613"/>
    </source>
</evidence>
<evidence type="ECO:0008006" key="9">
    <source>
        <dbReference type="Google" id="ProtNLM"/>
    </source>
</evidence>
<keyword evidence="2" id="KW-0964">Secreted</keyword>
<evidence type="ECO:0000256" key="3">
    <source>
        <dbReference type="ARBA" id="ARBA00022729"/>
    </source>
</evidence>
<dbReference type="InterPro" id="IPR049536">
    <property type="entry name" value="CFP_TSR-0"/>
</dbReference>
<dbReference type="PANTHER" id="PTHR22906:SF43">
    <property type="entry name" value="PROPERDIN"/>
    <property type="match status" value="1"/>
</dbReference>
<evidence type="ECO:0000256" key="6">
    <source>
        <dbReference type="SAM" id="SignalP"/>
    </source>
</evidence>
<name>A0AAD7T0W7_9TELE</name>